<dbReference type="EMBL" id="PISE01000008">
    <property type="protein sequence ID" value="PKG24965.1"/>
    <property type="molecule type" value="Genomic_DNA"/>
</dbReference>
<dbReference type="Proteomes" id="UP000233375">
    <property type="component" value="Unassembled WGS sequence"/>
</dbReference>
<reference evidence="1 2" key="1">
    <citation type="journal article" date="2003" name="Int. J. Syst. Evol. Microbiol.">
        <title>Bacillus nealsonii sp. nov., isolated from a spacecraft-assembly facility, whose spores are gamma-radiation resistant.</title>
        <authorList>
            <person name="Venkateswaran K."/>
            <person name="Kempf M."/>
            <person name="Chen F."/>
            <person name="Satomi M."/>
            <person name="Nicholson W."/>
            <person name="Kern R."/>
        </authorList>
    </citation>
    <scope>NUCLEOTIDE SEQUENCE [LARGE SCALE GENOMIC DNA]</scope>
    <source>
        <strain evidence="1 2">FO-92</strain>
    </source>
</reference>
<name>A0A2N0Z613_9BACI</name>
<gene>
    <name evidence="1" type="ORF">CWS01_03570</name>
</gene>
<proteinExistence type="predicted"/>
<comment type="caution">
    <text evidence="1">The sequence shown here is derived from an EMBL/GenBank/DDBJ whole genome shotgun (WGS) entry which is preliminary data.</text>
</comment>
<evidence type="ECO:0000313" key="1">
    <source>
        <dbReference type="EMBL" id="PKG24965.1"/>
    </source>
</evidence>
<organism evidence="1 2">
    <name type="scientific">Niallia nealsonii</name>
    <dbReference type="NCBI Taxonomy" id="115979"/>
    <lineage>
        <taxon>Bacteria</taxon>
        <taxon>Bacillati</taxon>
        <taxon>Bacillota</taxon>
        <taxon>Bacilli</taxon>
        <taxon>Bacillales</taxon>
        <taxon>Bacillaceae</taxon>
        <taxon>Niallia</taxon>
    </lineage>
</organism>
<evidence type="ECO:0000313" key="2">
    <source>
        <dbReference type="Proteomes" id="UP000233375"/>
    </source>
</evidence>
<protein>
    <submittedName>
        <fullName evidence="1">Uncharacterized protein</fullName>
    </submittedName>
</protein>
<keyword evidence="2" id="KW-1185">Reference proteome</keyword>
<accession>A0A2N0Z613</accession>
<sequence length="62" mass="7499">MNFYWEITTIYVGKVAVNGICRYLLKWRKNIFLKLGWYRAYFASLHIDAGAFFVAREVFLWK</sequence>
<dbReference type="AlphaFoldDB" id="A0A2N0Z613"/>